<evidence type="ECO:0000313" key="3">
    <source>
        <dbReference type="Proteomes" id="UP001303046"/>
    </source>
</evidence>
<name>A0ABR1EGQ9_NECAM</name>
<accession>A0ABR1EGQ9</accession>
<gene>
    <name evidence="2" type="primary">Necator_chrX.g22993</name>
    <name evidence="2" type="ORF">RB195_022830</name>
</gene>
<comment type="caution">
    <text evidence="2">The sequence shown here is derived from an EMBL/GenBank/DDBJ whole genome shotgun (WGS) entry which is preliminary data.</text>
</comment>
<proteinExistence type="predicted"/>
<sequence>MVIRKSFDSGRPSSMAGRRTGLQKPSSFSGNKLEEATWSKRDLSTEVVKEDLRTLGVDRLLRRDVRFRRILNSNEWIDSVQALAEDREVWAELCSKTAHLGEDTDNRARR</sequence>
<feature type="region of interest" description="Disordered" evidence="1">
    <location>
        <begin position="1"/>
        <end position="33"/>
    </location>
</feature>
<dbReference type="EMBL" id="JAVFWL010000006">
    <property type="protein sequence ID" value="KAK6761885.1"/>
    <property type="molecule type" value="Genomic_DNA"/>
</dbReference>
<evidence type="ECO:0000256" key="1">
    <source>
        <dbReference type="SAM" id="MobiDB-lite"/>
    </source>
</evidence>
<evidence type="ECO:0000313" key="2">
    <source>
        <dbReference type="EMBL" id="KAK6761885.1"/>
    </source>
</evidence>
<dbReference type="Proteomes" id="UP001303046">
    <property type="component" value="Unassembled WGS sequence"/>
</dbReference>
<reference evidence="2 3" key="1">
    <citation type="submission" date="2023-08" db="EMBL/GenBank/DDBJ databases">
        <title>A Necator americanus chromosomal reference genome.</title>
        <authorList>
            <person name="Ilik V."/>
            <person name="Petrzelkova K.J."/>
            <person name="Pardy F."/>
            <person name="Fuh T."/>
            <person name="Niatou-Singa F.S."/>
            <person name="Gouil Q."/>
            <person name="Baker L."/>
            <person name="Ritchie M.E."/>
            <person name="Jex A.R."/>
            <person name="Gazzola D."/>
            <person name="Li H."/>
            <person name="Toshio Fujiwara R."/>
            <person name="Zhan B."/>
            <person name="Aroian R.V."/>
            <person name="Pafco B."/>
            <person name="Schwarz E.M."/>
        </authorList>
    </citation>
    <scope>NUCLEOTIDE SEQUENCE [LARGE SCALE GENOMIC DNA]</scope>
    <source>
        <strain evidence="2 3">Aroian</strain>
        <tissue evidence="2">Whole animal</tissue>
    </source>
</reference>
<organism evidence="2 3">
    <name type="scientific">Necator americanus</name>
    <name type="common">Human hookworm</name>
    <dbReference type="NCBI Taxonomy" id="51031"/>
    <lineage>
        <taxon>Eukaryota</taxon>
        <taxon>Metazoa</taxon>
        <taxon>Ecdysozoa</taxon>
        <taxon>Nematoda</taxon>
        <taxon>Chromadorea</taxon>
        <taxon>Rhabditida</taxon>
        <taxon>Rhabditina</taxon>
        <taxon>Rhabditomorpha</taxon>
        <taxon>Strongyloidea</taxon>
        <taxon>Ancylostomatidae</taxon>
        <taxon>Bunostominae</taxon>
        <taxon>Necator</taxon>
    </lineage>
</organism>
<protein>
    <submittedName>
        <fullName evidence="2">Uncharacterized protein</fullName>
    </submittedName>
</protein>
<keyword evidence="3" id="KW-1185">Reference proteome</keyword>